<dbReference type="Gene3D" id="1.10.10.10">
    <property type="entry name" value="Winged helix-like DNA-binding domain superfamily/Winged helix DNA-binding domain"/>
    <property type="match status" value="1"/>
</dbReference>
<gene>
    <name evidence="5" type="primary">liaR_3</name>
    <name evidence="5" type="ORF">PDESU_01478</name>
</gene>
<dbReference type="InterPro" id="IPR036388">
    <property type="entry name" value="WH-like_DNA-bd_sf"/>
</dbReference>
<evidence type="ECO:0000313" key="5">
    <source>
        <dbReference type="EMBL" id="VGO12924.1"/>
    </source>
</evidence>
<name>A0A6C2TZN8_PONDE</name>
<keyword evidence="6" id="KW-1185">Reference proteome</keyword>
<reference evidence="5 6" key="1">
    <citation type="submission" date="2019-04" db="EMBL/GenBank/DDBJ databases">
        <authorList>
            <person name="Van Vliet M D."/>
        </authorList>
    </citation>
    <scope>NUCLEOTIDE SEQUENCE [LARGE SCALE GENOMIC DNA]</scope>
    <source>
        <strain evidence="5 6">F1</strain>
    </source>
</reference>
<protein>
    <submittedName>
        <fullName evidence="5">Transcriptional regulatory protein LiaR</fullName>
    </submittedName>
</protein>
<proteinExistence type="predicted"/>
<sequence length="253" mass="29280">MHRANYGESFLEHCSGILEPTIGHVHLSAETYSAEIKLTEVVNRTITPEWIDVFTRYMDDHPYVQRMLTNAPRHLETIQQEPTLKKFEKTALFNEFYTRVDGQNLLWMAAKNQGEILSIALLRKEKYSNNELSMASLIHPHLESAWKNWRRSQRLKTELDALKKTSFLSLEDEIKAAAIRHAIECLTPRQRNVVELVADGRDNQQIADQLKISILTVKKHLQSIFLAMDVQHRTALAAQWHQALSVPRHHNDS</sequence>
<feature type="domain" description="HTH luxR-type" evidence="4">
    <location>
        <begin position="179"/>
        <end position="244"/>
    </location>
</feature>
<evidence type="ECO:0000256" key="3">
    <source>
        <dbReference type="ARBA" id="ARBA00023163"/>
    </source>
</evidence>
<organism evidence="5 6">
    <name type="scientific">Pontiella desulfatans</name>
    <dbReference type="NCBI Taxonomy" id="2750659"/>
    <lineage>
        <taxon>Bacteria</taxon>
        <taxon>Pseudomonadati</taxon>
        <taxon>Kiritimatiellota</taxon>
        <taxon>Kiritimatiellia</taxon>
        <taxon>Kiritimatiellales</taxon>
        <taxon>Pontiellaceae</taxon>
        <taxon>Pontiella</taxon>
    </lineage>
</organism>
<dbReference type="InterPro" id="IPR000792">
    <property type="entry name" value="Tscrpt_reg_LuxR_C"/>
</dbReference>
<keyword evidence="3" id="KW-0804">Transcription</keyword>
<dbReference type="PROSITE" id="PS50043">
    <property type="entry name" value="HTH_LUXR_2"/>
    <property type="match status" value="1"/>
</dbReference>
<evidence type="ECO:0000259" key="4">
    <source>
        <dbReference type="PROSITE" id="PS50043"/>
    </source>
</evidence>
<keyword evidence="2" id="KW-0238">DNA-binding</keyword>
<dbReference type="Proteomes" id="UP000366872">
    <property type="component" value="Unassembled WGS sequence"/>
</dbReference>
<dbReference type="Pfam" id="PF00196">
    <property type="entry name" value="GerE"/>
    <property type="match status" value="1"/>
</dbReference>
<evidence type="ECO:0000313" key="6">
    <source>
        <dbReference type="Proteomes" id="UP000366872"/>
    </source>
</evidence>
<dbReference type="GO" id="GO:0003677">
    <property type="term" value="F:DNA binding"/>
    <property type="evidence" value="ECO:0007669"/>
    <property type="project" value="UniProtKB-KW"/>
</dbReference>
<keyword evidence="1" id="KW-0805">Transcription regulation</keyword>
<dbReference type="PANTHER" id="PTHR44688">
    <property type="entry name" value="DNA-BINDING TRANSCRIPTIONAL ACTIVATOR DEVR_DOSR"/>
    <property type="match status" value="1"/>
</dbReference>
<dbReference type="AlphaFoldDB" id="A0A6C2TZN8"/>
<evidence type="ECO:0000256" key="2">
    <source>
        <dbReference type="ARBA" id="ARBA00023125"/>
    </source>
</evidence>
<dbReference type="SUPFAM" id="SSF46894">
    <property type="entry name" value="C-terminal effector domain of the bipartite response regulators"/>
    <property type="match status" value="1"/>
</dbReference>
<accession>A0A6C2TZN8</accession>
<evidence type="ECO:0000256" key="1">
    <source>
        <dbReference type="ARBA" id="ARBA00023015"/>
    </source>
</evidence>
<dbReference type="EMBL" id="CAAHFG010000001">
    <property type="protein sequence ID" value="VGO12924.1"/>
    <property type="molecule type" value="Genomic_DNA"/>
</dbReference>
<dbReference type="GO" id="GO:0006355">
    <property type="term" value="P:regulation of DNA-templated transcription"/>
    <property type="evidence" value="ECO:0007669"/>
    <property type="project" value="InterPro"/>
</dbReference>
<dbReference type="CDD" id="cd06170">
    <property type="entry name" value="LuxR_C_like"/>
    <property type="match status" value="1"/>
</dbReference>
<dbReference type="PANTHER" id="PTHR44688:SF16">
    <property type="entry name" value="DNA-BINDING TRANSCRIPTIONAL ACTIVATOR DEVR_DOSR"/>
    <property type="match status" value="1"/>
</dbReference>
<dbReference type="PRINTS" id="PR00038">
    <property type="entry name" value="HTHLUXR"/>
</dbReference>
<dbReference type="InterPro" id="IPR016032">
    <property type="entry name" value="Sig_transdc_resp-reg_C-effctor"/>
</dbReference>
<dbReference type="SMART" id="SM00421">
    <property type="entry name" value="HTH_LUXR"/>
    <property type="match status" value="1"/>
</dbReference>